<feature type="region of interest" description="Disordered" evidence="1">
    <location>
        <begin position="351"/>
        <end position="374"/>
    </location>
</feature>
<evidence type="ECO:0000256" key="2">
    <source>
        <dbReference type="SAM" id="SignalP"/>
    </source>
</evidence>
<dbReference type="RefSeq" id="WP_186743249.1">
    <property type="nucleotide sequence ID" value="NZ_CP060394.1"/>
</dbReference>
<dbReference type="EMBL" id="CP060394">
    <property type="protein sequence ID" value="QNI32294.1"/>
    <property type="molecule type" value="Genomic_DNA"/>
</dbReference>
<dbReference type="SMART" id="SM00327">
    <property type="entry name" value="VWA"/>
    <property type="match status" value="1"/>
</dbReference>
<dbReference type="Proteomes" id="UP000515312">
    <property type="component" value="Chromosome"/>
</dbReference>
<dbReference type="CDD" id="cd00198">
    <property type="entry name" value="vWFA"/>
    <property type="match status" value="1"/>
</dbReference>
<dbReference type="InterPro" id="IPR036465">
    <property type="entry name" value="vWFA_dom_sf"/>
</dbReference>
<name>A0A7G8BIC4_9BACT</name>
<evidence type="ECO:0000256" key="1">
    <source>
        <dbReference type="SAM" id="MobiDB-lite"/>
    </source>
</evidence>
<accession>A0A7G8BIC4</accession>
<gene>
    <name evidence="4" type="ORF">H7849_25485</name>
</gene>
<protein>
    <submittedName>
        <fullName evidence="4">VWA domain-containing protein</fullName>
    </submittedName>
</protein>
<evidence type="ECO:0000313" key="4">
    <source>
        <dbReference type="EMBL" id="QNI32294.1"/>
    </source>
</evidence>
<dbReference type="Gene3D" id="3.40.50.410">
    <property type="entry name" value="von Willebrand factor, type A domain"/>
    <property type="match status" value="1"/>
</dbReference>
<reference evidence="4 5" key="1">
    <citation type="submission" date="2020-08" db="EMBL/GenBank/DDBJ databases">
        <title>Edaphobacter telluris sp. nov. and Acidobacterium dinghuensis sp. nov., two acidobacteria isolated from forest soil.</title>
        <authorList>
            <person name="Fu J."/>
            <person name="Qiu L."/>
        </authorList>
    </citation>
    <scope>NUCLEOTIDE SEQUENCE [LARGE SCALE GENOMIC DNA]</scope>
    <source>
        <strain evidence="4">4Y35</strain>
    </source>
</reference>
<feature type="signal peptide" evidence="2">
    <location>
        <begin position="1"/>
        <end position="23"/>
    </location>
</feature>
<evidence type="ECO:0000313" key="5">
    <source>
        <dbReference type="Proteomes" id="UP000515312"/>
    </source>
</evidence>
<dbReference type="PROSITE" id="PS50234">
    <property type="entry name" value="VWFA"/>
    <property type="match status" value="1"/>
</dbReference>
<dbReference type="NCBIfam" id="TIGR03436">
    <property type="entry name" value="acidobact_VWFA"/>
    <property type="match status" value="1"/>
</dbReference>
<keyword evidence="2" id="KW-0732">Signal</keyword>
<dbReference type="AlphaFoldDB" id="A0A7G8BIC4"/>
<feature type="chain" id="PRO_5028873919" evidence="2">
    <location>
        <begin position="24"/>
        <end position="374"/>
    </location>
</feature>
<organism evidence="4 5">
    <name type="scientific">Alloacidobacterium dinghuense</name>
    <dbReference type="NCBI Taxonomy" id="2763107"/>
    <lineage>
        <taxon>Bacteria</taxon>
        <taxon>Pseudomonadati</taxon>
        <taxon>Acidobacteriota</taxon>
        <taxon>Terriglobia</taxon>
        <taxon>Terriglobales</taxon>
        <taxon>Acidobacteriaceae</taxon>
        <taxon>Alloacidobacterium</taxon>
    </lineage>
</organism>
<sequence length="374" mass="40720">MRLCNKRHIFFFFLLVASSFAIWAQAPASSQSSKPEQQTPLTVDRDPIVSPDAADNQPVSPSNPNAVRPGTDLEKEKGGFTFRRDVDEVVLNATVLDDNGRIVNDLKQDNFHVFEDGVQQTIAAFQHQDIPVSMGFLIDNSGSMRDKRAAVNTAALDLVKASNPQDEAFIVNFSDEAFIDQDFTSNIAKLRDGLAHIDSKGGTALYDAVVASADQLAKGAKRPKQVLLIITDGEDNASSLNLEQTIRRVQDLQGPVVYSIGLLFGDEGGGREAHRAKRALQLLSNETGGIAYFPKSLENVDQICAEVAHDIRNQYTIGYHSTKPASQGGYRVVKVQAAAPGHGKLVVRTRSGYYPKTDKSNPAENTAQRKAPAK</sequence>
<dbReference type="InterPro" id="IPR017802">
    <property type="entry name" value="VWFA-rel_acidobac-type"/>
</dbReference>
<dbReference type="InterPro" id="IPR002035">
    <property type="entry name" value="VWF_A"/>
</dbReference>
<feature type="region of interest" description="Disordered" evidence="1">
    <location>
        <begin position="28"/>
        <end position="74"/>
    </location>
</feature>
<evidence type="ECO:0000259" key="3">
    <source>
        <dbReference type="PROSITE" id="PS50234"/>
    </source>
</evidence>
<keyword evidence="5" id="KW-1185">Reference proteome</keyword>
<proteinExistence type="predicted"/>
<feature type="compositionally biased region" description="Low complexity" evidence="1">
    <location>
        <begin position="28"/>
        <end position="38"/>
    </location>
</feature>
<feature type="domain" description="VWFA" evidence="3">
    <location>
        <begin position="133"/>
        <end position="307"/>
    </location>
</feature>
<dbReference type="KEGG" id="adin:H7849_25485"/>
<dbReference type="Pfam" id="PF13519">
    <property type="entry name" value="VWA_2"/>
    <property type="match status" value="1"/>
</dbReference>
<dbReference type="SUPFAM" id="SSF53300">
    <property type="entry name" value="vWA-like"/>
    <property type="match status" value="1"/>
</dbReference>